<evidence type="ECO:0000256" key="1">
    <source>
        <dbReference type="SAM" id="Phobius"/>
    </source>
</evidence>
<accession>A0A853J937</accession>
<keyword evidence="1" id="KW-1133">Transmembrane helix</keyword>
<evidence type="ECO:0000313" key="3">
    <source>
        <dbReference type="Proteomes" id="UP000578091"/>
    </source>
</evidence>
<proteinExistence type="predicted"/>
<protein>
    <submittedName>
        <fullName evidence="2">Uncharacterized protein</fullName>
    </submittedName>
</protein>
<keyword evidence="3" id="KW-1185">Reference proteome</keyword>
<dbReference type="RefSeq" id="WP_180676966.1">
    <property type="nucleotide sequence ID" value="NZ_JACCKA010000017.1"/>
</dbReference>
<keyword evidence="1" id="KW-0472">Membrane</keyword>
<evidence type="ECO:0000313" key="2">
    <source>
        <dbReference type="EMBL" id="NZA25160.1"/>
    </source>
</evidence>
<dbReference type="Proteomes" id="UP000578091">
    <property type="component" value="Unassembled WGS sequence"/>
</dbReference>
<comment type="caution">
    <text evidence="2">The sequence shown here is derived from an EMBL/GenBank/DDBJ whole genome shotgun (WGS) entry which is preliminary data.</text>
</comment>
<reference evidence="2 3" key="1">
    <citation type="submission" date="2020-07" db="EMBL/GenBank/DDBJ databases">
        <title>Luteimonas sp. SJ-92.</title>
        <authorList>
            <person name="Huang X.-X."/>
            <person name="Xu L."/>
            <person name="Sun J.-Q."/>
        </authorList>
    </citation>
    <scope>NUCLEOTIDE SEQUENCE [LARGE SCALE GENOMIC DNA]</scope>
    <source>
        <strain evidence="2 3">SJ-92</strain>
    </source>
</reference>
<name>A0A853J937_9GAMM</name>
<keyword evidence="1" id="KW-0812">Transmembrane</keyword>
<organism evidence="2 3">
    <name type="scientific">Luteimonas salinisoli</name>
    <dbReference type="NCBI Taxonomy" id="2752307"/>
    <lineage>
        <taxon>Bacteria</taxon>
        <taxon>Pseudomonadati</taxon>
        <taxon>Pseudomonadota</taxon>
        <taxon>Gammaproteobacteria</taxon>
        <taxon>Lysobacterales</taxon>
        <taxon>Lysobacteraceae</taxon>
        <taxon>Luteimonas</taxon>
    </lineage>
</organism>
<gene>
    <name evidence="2" type="ORF">H0E84_02085</name>
</gene>
<sequence>MGRIDSRPLVWALHRGYLRRGAAFVLCLLVASAAVLTALLAGAAWWQLKQADREVAARTRALSAAPSGQGLEEKSEPLQLPASARRFDINARILAGLEEAGFAPQQIRFRFEDVDEAELIRQTAIFELTAGWSEIANALAGLQATDRAVYISKLRLERETPGAALVTAEIEVAAAMVGKLDPEEAAP</sequence>
<feature type="transmembrane region" description="Helical" evidence="1">
    <location>
        <begin position="21"/>
        <end position="46"/>
    </location>
</feature>
<dbReference type="AlphaFoldDB" id="A0A853J937"/>
<dbReference type="EMBL" id="JACCKA010000017">
    <property type="protein sequence ID" value="NZA25160.1"/>
    <property type="molecule type" value="Genomic_DNA"/>
</dbReference>